<accession>A0A0F9DNC6</accession>
<gene>
    <name evidence="1" type="ORF">LCGC14_2177120</name>
</gene>
<protein>
    <submittedName>
        <fullName evidence="1">Uncharacterized protein</fullName>
    </submittedName>
</protein>
<proteinExistence type="predicted"/>
<organism evidence="1">
    <name type="scientific">marine sediment metagenome</name>
    <dbReference type="NCBI Taxonomy" id="412755"/>
    <lineage>
        <taxon>unclassified sequences</taxon>
        <taxon>metagenomes</taxon>
        <taxon>ecological metagenomes</taxon>
    </lineage>
</organism>
<dbReference type="AlphaFoldDB" id="A0A0F9DNC6"/>
<sequence length="85" mass="9955">MRRLIVAIRKLWYRIIGREWITAGEYYMPVERMAQPVAGIRKKAGTVVSIRNAIRRAKSLRPPKRRQRDIGREHIQKIMATKGGE</sequence>
<evidence type="ECO:0000313" key="1">
    <source>
        <dbReference type="EMBL" id="KKL63234.1"/>
    </source>
</evidence>
<dbReference type="EMBL" id="LAZR01028240">
    <property type="protein sequence ID" value="KKL63234.1"/>
    <property type="molecule type" value="Genomic_DNA"/>
</dbReference>
<name>A0A0F9DNC6_9ZZZZ</name>
<comment type="caution">
    <text evidence="1">The sequence shown here is derived from an EMBL/GenBank/DDBJ whole genome shotgun (WGS) entry which is preliminary data.</text>
</comment>
<reference evidence="1" key="1">
    <citation type="journal article" date="2015" name="Nature">
        <title>Complex archaea that bridge the gap between prokaryotes and eukaryotes.</title>
        <authorList>
            <person name="Spang A."/>
            <person name="Saw J.H."/>
            <person name="Jorgensen S.L."/>
            <person name="Zaremba-Niedzwiedzka K."/>
            <person name="Martijn J."/>
            <person name="Lind A.E."/>
            <person name="van Eijk R."/>
            <person name="Schleper C."/>
            <person name="Guy L."/>
            <person name="Ettema T.J."/>
        </authorList>
    </citation>
    <scope>NUCLEOTIDE SEQUENCE</scope>
</reference>